<dbReference type="Proteomes" id="UP000183063">
    <property type="component" value="Unassembled WGS sequence"/>
</dbReference>
<dbReference type="RefSeq" id="WP_072377014.1">
    <property type="nucleotide sequence ID" value="NZ_FNXB01000017.1"/>
</dbReference>
<evidence type="ECO:0000313" key="2">
    <source>
        <dbReference type="EMBL" id="SEH97307.1"/>
    </source>
</evidence>
<organism evidence="2 3">
    <name type="scientific">Rhizobium tibeticum</name>
    <dbReference type="NCBI Taxonomy" id="501024"/>
    <lineage>
        <taxon>Bacteria</taxon>
        <taxon>Pseudomonadati</taxon>
        <taxon>Pseudomonadota</taxon>
        <taxon>Alphaproteobacteria</taxon>
        <taxon>Hyphomicrobiales</taxon>
        <taxon>Rhizobiaceae</taxon>
        <taxon>Rhizobium/Agrobacterium group</taxon>
        <taxon>Rhizobium</taxon>
    </lineage>
</organism>
<dbReference type="Pfam" id="PF12228">
    <property type="entry name" value="DUF3604"/>
    <property type="match status" value="1"/>
</dbReference>
<evidence type="ECO:0000313" key="3">
    <source>
        <dbReference type="Proteomes" id="UP000183063"/>
    </source>
</evidence>
<reference evidence="3" key="1">
    <citation type="submission" date="2016-10" db="EMBL/GenBank/DDBJ databases">
        <authorList>
            <person name="Wibberg D."/>
        </authorList>
    </citation>
    <scope>NUCLEOTIDE SEQUENCE [LARGE SCALE GENOMIC DNA]</scope>
</reference>
<evidence type="ECO:0000256" key="1">
    <source>
        <dbReference type="SAM" id="SignalP"/>
    </source>
</evidence>
<name>A0A1K0J391_9HYPH</name>
<keyword evidence="1" id="KW-0732">Signal</keyword>
<dbReference type="EMBL" id="FNXB01000017">
    <property type="protein sequence ID" value="SEH97307.1"/>
    <property type="molecule type" value="Genomic_DNA"/>
</dbReference>
<dbReference type="InterPro" id="IPR022028">
    <property type="entry name" value="DUF3604"/>
</dbReference>
<evidence type="ECO:0008006" key="4">
    <source>
        <dbReference type="Google" id="ProtNLM"/>
    </source>
</evidence>
<gene>
    <name evidence="2" type="ORF">RTCCBAU85039_3411</name>
</gene>
<sequence>MRRSNRVIPLLSSTILAVTAIGASAQERHAYFGQTHQHTSWSLDAYIIGNTVTGPEEAYQYSMGQTIKHPAGFDVKIKTPLDFQGVTDHSEYVGVVRLANDPTSPISKLPIAAKLKVTKDNSAMKIFQFLAGSIASGKPLSELIKPELTGSIWKQNVAIADKYNKPGQFTAFCSYEWTSMPNNQNMHRNVFFKDCAKVPAAPFSALDSDHPEDLWTWMDGQRKAGNEVLAISHNANLSNGIMFPTDVDSKGNPLDAAWAQQRMTNEPLTELKQVKGASETHPDLSPNDEFANFEIMNYLIGIDNSSGKLHGSYAREAYENGLAMQATRGYNPYKFGVVGAGDSHNTVTAYSQSNFFGDHGLVDATPASRLAGKVESGMNVLETGTSGLTVVWAEQNSRDSIFNAMQRKEVYATSGVRIQARMFGGWDYDRGLLASADWAKTAYAGGVPMGGDLPAADDKVPSFIVSAVKDPDDGNLDRIQIVKGWTKQGQIFEKIFDVAWAGDRQPDPVTGKLPSIGSTVDITKATYTNDIGAVELNAVWTDPEFDPSLHAFYYARVLQIPTPRWSTYDAVKLGILPPSSVAATVQERAWTSPIWYTPTPAAVAKAERGLTVEDLTKAGAVALTNDQLKELVVGKTFKVRNRVTNQNFDVLFGEHGQRVITELNGGPPNADDVLQIMHPSTSGSTADYEIKDGHIVTTIDGSPFELTIYTSGDKYVAARGNEFGYANYEVQAVIQ</sequence>
<protein>
    <recommendedName>
        <fullName evidence="4">DUF3604 domain-containing protein</fullName>
    </recommendedName>
</protein>
<feature type="signal peptide" evidence="1">
    <location>
        <begin position="1"/>
        <end position="25"/>
    </location>
</feature>
<dbReference type="OrthoDB" id="543560at2"/>
<feature type="chain" id="PRO_5012634104" description="DUF3604 domain-containing protein" evidence="1">
    <location>
        <begin position="26"/>
        <end position="735"/>
    </location>
</feature>
<dbReference type="AlphaFoldDB" id="A0A1K0J391"/>
<dbReference type="Gene3D" id="3.20.20.140">
    <property type="entry name" value="Metal-dependent hydrolases"/>
    <property type="match status" value="1"/>
</dbReference>
<proteinExistence type="predicted"/>
<accession>A0A1K0J391</accession>
<dbReference type="STRING" id="501024.RTCCBAU85039_3411"/>